<keyword evidence="3" id="KW-1185">Reference proteome</keyword>
<dbReference type="PANTHER" id="PTHR28062:SF1">
    <property type="entry name" value="TRANSMEMBRANE PROTEIN"/>
    <property type="match status" value="1"/>
</dbReference>
<dbReference type="GO" id="GO:0006813">
    <property type="term" value="P:potassium ion transport"/>
    <property type="evidence" value="ECO:0007669"/>
    <property type="project" value="TreeGrafter"/>
</dbReference>
<dbReference type="GeneID" id="39602496"/>
<proteinExistence type="predicted"/>
<dbReference type="PANTHER" id="PTHR28062">
    <property type="entry name" value="K+-H+ EXCHANGE-LIKE PROTEIN"/>
    <property type="match status" value="1"/>
</dbReference>
<evidence type="ECO:0000313" key="2">
    <source>
        <dbReference type="EMBL" id="RWQ91665.1"/>
    </source>
</evidence>
<evidence type="ECO:0000313" key="3">
    <source>
        <dbReference type="Proteomes" id="UP000283841"/>
    </source>
</evidence>
<dbReference type="EMBL" id="RCNU01000018">
    <property type="protein sequence ID" value="RWQ91665.1"/>
    <property type="molecule type" value="Genomic_DNA"/>
</dbReference>
<reference evidence="2 3" key="1">
    <citation type="journal article" date="2018" name="Front. Microbiol.">
        <title>Genomic and genetic insights into a cosmopolitan fungus, Paecilomyces variotii (Eurotiales).</title>
        <authorList>
            <person name="Urquhart A.S."/>
            <person name="Mondo S.J."/>
            <person name="Makela M.R."/>
            <person name="Hane J.K."/>
            <person name="Wiebenga A."/>
            <person name="He G."/>
            <person name="Mihaltcheva S."/>
            <person name="Pangilinan J."/>
            <person name="Lipzen A."/>
            <person name="Barry K."/>
            <person name="de Vries R.P."/>
            <person name="Grigoriev I.V."/>
            <person name="Idnurm A."/>
        </authorList>
    </citation>
    <scope>NUCLEOTIDE SEQUENCE [LARGE SCALE GENOMIC DNA]</scope>
    <source>
        <strain evidence="2 3">CBS 101075</strain>
    </source>
</reference>
<dbReference type="GO" id="GO:1902600">
    <property type="term" value="P:proton transmembrane transport"/>
    <property type="evidence" value="ECO:0007669"/>
    <property type="project" value="TreeGrafter"/>
</dbReference>
<keyword evidence="1" id="KW-1133">Transmembrane helix</keyword>
<keyword evidence="1" id="KW-0812">Transmembrane</keyword>
<comment type="caution">
    <text evidence="2">The sequence shown here is derived from an EMBL/GenBank/DDBJ whole genome shotgun (WGS) entry which is preliminary data.</text>
</comment>
<gene>
    <name evidence="2" type="ORF">C8Q69DRAFT_510816</name>
</gene>
<dbReference type="Pfam" id="PF10173">
    <property type="entry name" value="Mit_KHE1"/>
    <property type="match status" value="1"/>
</dbReference>
<dbReference type="RefSeq" id="XP_028481310.1">
    <property type="nucleotide sequence ID" value="XM_028633219.1"/>
</dbReference>
<evidence type="ECO:0000256" key="1">
    <source>
        <dbReference type="SAM" id="Phobius"/>
    </source>
</evidence>
<dbReference type="OrthoDB" id="5562676at2759"/>
<dbReference type="Proteomes" id="UP000283841">
    <property type="component" value="Unassembled WGS sequence"/>
</dbReference>
<dbReference type="AlphaFoldDB" id="A0A443HIP1"/>
<dbReference type="GO" id="GO:0005743">
    <property type="term" value="C:mitochondrial inner membrane"/>
    <property type="evidence" value="ECO:0007669"/>
    <property type="project" value="TreeGrafter"/>
</dbReference>
<dbReference type="VEuPathDB" id="FungiDB:C8Q69DRAFT_510816"/>
<keyword evidence="1" id="KW-0472">Membrane</keyword>
<dbReference type="STRING" id="264951.A0A443HIP1"/>
<dbReference type="InterPro" id="IPR018786">
    <property type="entry name" value="Mit_KHE1"/>
</dbReference>
<sequence>MRLFLLPVSTRRALIYGQPLTKQVANKLSYTDRVTLKVAETWSKWEEAEKGWKKSLVTWGNTVQQRIPYEEWGLKSIPPLNERRRIEETTQGKKIDLLFPGNAIKPDKVIAAVRKLATERQDLHRKRMWWSLIIAPFTAPIALIPVVPNIPFFYLAYRGWSHWRALSGSKHLQFLVENNLLNPIPSPEIERVYEGAVATFGAKADLEKTTSSTASVEEIEEKDEKILLNLCDGKELAKILNAPELVVEVERAVTQISKKLKQEHALVEDGKKLESSKNKNKETK</sequence>
<organism evidence="2 3">
    <name type="scientific">Byssochlamys spectabilis</name>
    <name type="common">Paecilomyces variotii</name>
    <dbReference type="NCBI Taxonomy" id="264951"/>
    <lineage>
        <taxon>Eukaryota</taxon>
        <taxon>Fungi</taxon>
        <taxon>Dikarya</taxon>
        <taxon>Ascomycota</taxon>
        <taxon>Pezizomycotina</taxon>
        <taxon>Eurotiomycetes</taxon>
        <taxon>Eurotiomycetidae</taxon>
        <taxon>Eurotiales</taxon>
        <taxon>Thermoascaceae</taxon>
        <taxon>Paecilomyces</taxon>
    </lineage>
</organism>
<accession>A0A443HIP1</accession>
<feature type="transmembrane region" description="Helical" evidence="1">
    <location>
        <begin position="128"/>
        <end position="157"/>
    </location>
</feature>
<protein>
    <submittedName>
        <fullName evidence="2">Mitochondrial K+-H+ exchange-related-domain-containing protein</fullName>
    </submittedName>
</protein>
<name>A0A443HIP1_BYSSP</name>